<comment type="caution">
    <text evidence="2">The sequence shown here is derived from an EMBL/GenBank/DDBJ whole genome shotgun (WGS) entry which is preliminary data.</text>
</comment>
<keyword evidence="3" id="KW-1185">Reference proteome</keyword>
<proteinExistence type="predicted"/>
<accession>A0ABN2FYR8</accession>
<dbReference type="EMBL" id="BAAANE010000017">
    <property type="protein sequence ID" value="GAA1662262.1"/>
    <property type="molecule type" value="Genomic_DNA"/>
</dbReference>
<protein>
    <recommendedName>
        <fullName evidence="1">TfuA-like core domain-containing protein</fullName>
    </recommendedName>
</protein>
<dbReference type="Pfam" id="PF07812">
    <property type="entry name" value="TfuA"/>
    <property type="match status" value="1"/>
</dbReference>
<gene>
    <name evidence="2" type="ORF">GCM10009744_65090</name>
</gene>
<evidence type="ECO:0000313" key="2">
    <source>
        <dbReference type="EMBL" id="GAA1662262.1"/>
    </source>
</evidence>
<feature type="domain" description="TfuA-like core" evidence="1">
    <location>
        <begin position="51"/>
        <end position="169"/>
    </location>
</feature>
<dbReference type="RefSeq" id="WP_344116834.1">
    <property type="nucleotide sequence ID" value="NZ_BAAANE010000017.1"/>
</dbReference>
<dbReference type="InterPro" id="IPR012924">
    <property type="entry name" value="TfuA_core"/>
</dbReference>
<dbReference type="Proteomes" id="UP001501319">
    <property type="component" value="Unassembled WGS sequence"/>
</dbReference>
<reference evidence="2 3" key="1">
    <citation type="journal article" date="2019" name="Int. J. Syst. Evol. Microbiol.">
        <title>The Global Catalogue of Microorganisms (GCM) 10K type strain sequencing project: providing services to taxonomists for standard genome sequencing and annotation.</title>
        <authorList>
            <consortium name="The Broad Institute Genomics Platform"/>
            <consortium name="The Broad Institute Genome Sequencing Center for Infectious Disease"/>
            <person name="Wu L."/>
            <person name="Ma J."/>
        </authorList>
    </citation>
    <scope>NUCLEOTIDE SEQUENCE [LARGE SCALE GENOMIC DNA]</scope>
    <source>
        <strain evidence="2 3">JCM 14306</strain>
    </source>
</reference>
<evidence type="ECO:0000313" key="3">
    <source>
        <dbReference type="Proteomes" id="UP001501319"/>
    </source>
</evidence>
<organism evidence="2 3">
    <name type="scientific">Kribbella alba</name>
    <dbReference type="NCBI Taxonomy" id="190197"/>
    <lineage>
        <taxon>Bacteria</taxon>
        <taxon>Bacillati</taxon>
        <taxon>Actinomycetota</taxon>
        <taxon>Actinomycetes</taxon>
        <taxon>Propionibacteriales</taxon>
        <taxon>Kribbellaceae</taxon>
        <taxon>Kribbella</taxon>
    </lineage>
</organism>
<evidence type="ECO:0000259" key="1">
    <source>
        <dbReference type="Pfam" id="PF07812"/>
    </source>
</evidence>
<sequence length="396" mass="42587">MSTAAPIVFLGPTMPVDEAAAVLAADYRPPVELGDVWRATQERPLAIGIVDGFFHSVPAVWHKEILFAMAAGIPVYGAASMGALRASELAEFGMRPVGAIANAYCDGTLTADDEVVLAHAASDDDYRAFSVPLVNVRATLAMAVTAGILAAPSADRVLATARACYYTDRRWPDLVARAGLNTVEQARFKAWLPAGAVDQKQADARELLRRIGEDLAASKAAPTDVGIGLGGFPASDLWVELVARETPWTALREELHLLSVHVTMTPERLGRGEVPMPIDDWAECWRRLRCKDALAPVTPPPDATGTDELLDWFFGERLGWPDNIDRFLRDRGWTDAAVVVAVAAREAAYLRCAALAQSALDRRSGDYESHATCRTGQLQATGLGVLPPQGNVSHPS</sequence>
<name>A0ABN2FYR8_9ACTN</name>